<feature type="active site" description="Charge relay system" evidence="5">
    <location>
        <position position="299"/>
    </location>
</feature>
<name>A0ABQ1JXB2_9PROT</name>
<dbReference type="Proteomes" id="UP000628854">
    <property type="component" value="Unassembled WGS sequence"/>
</dbReference>
<dbReference type="InterPro" id="IPR036852">
    <property type="entry name" value="Peptidase_S8/S53_dom_sf"/>
</dbReference>
<accession>A0ABQ1JXB2</accession>
<evidence type="ECO:0000259" key="7">
    <source>
        <dbReference type="Pfam" id="PF00082"/>
    </source>
</evidence>
<evidence type="ECO:0000256" key="6">
    <source>
        <dbReference type="SAM" id="MobiDB-lite"/>
    </source>
</evidence>
<dbReference type="InterPro" id="IPR050131">
    <property type="entry name" value="Peptidase_S8_subtilisin-like"/>
</dbReference>
<dbReference type="PROSITE" id="PS51892">
    <property type="entry name" value="SUBTILASE"/>
    <property type="match status" value="1"/>
</dbReference>
<dbReference type="Pfam" id="PF00082">
    <property type="entry name" value="Peptidase_S8"/>
    <property type="match status" value="1"/>
</dbReference>
<organism evidence="8 9">
    <name type="scientific">Henriciella pelagia</name>
    <dbReference type="NCBI Taxonomy" id="1977912"/>
    <lineage>
        <taxon>Bacteria</taxon>
        <taxon>Pseudomonadati</taxon>
        <taxon>Pseudomonadota</taxon>
        <taxon>Alphaproteobacteria</taxon>
        <taxon>Hyphomonadales</taxon>
        <taxon>Hyphomonadaceae</taxon>
        <taxon>Henriciella</taxon>
    </lineage>
</organism>
<keyword evidence="4 5" id="KW-0720">Serine protease</keyword>
<dbReference type="SUPFAM" id="SSF52743">
    <property type="entry name" value="Subtilisin-like"/>
    <property type="match status" value="1"/>
</dbReference>
<evidence type="ECO:0000256" key="3">
    <source>
        <dbReference type="ARBA" id="ARBA00022801"/>
    </source>
</evidence>
<evidence type="ECO:0000256" key="5">
    <source>
        <dbReference type="PROSITE-ProRule" id="PRU01240"/>
    </source>
</evidence>
<reference evidence="9" key="1">
    <citation type="journal article" date="2019" name="Int. J. Syst. Evol. Microbiol.">
        <title>The Global Catalogue of Microorganisms (GCM) 10K type strain sequencing project: providing services to taxonomists for standard genome sequencing and annotation.</title>
        <authorList>
            <consortium name="The Broad Institute Genomics Platform"/>
            <consortium name="The Broad Institute Genome Sequencing Center for Infectious Disease"/>
            <person name="Wu L."/>
            <person name="Ma J."/>
        </authorList>
    </citation>
    <scope>NUCLEOTIDE SEQUENCE [LARGE SCALE GENOMIC DNA]</scope>
    <source>
        <strain evidence="9">CGMCC 1.15928</strain>
    </source>
</reference>
<comment type="similarity">
    <text evidence="1 5">Belongs to the peptidase S8 family.</text>
</comment>
<comment type="caution">
    <text evidence="8">The sequence shown here is derived from an EMBL/GenBank/DDBJ whole genome shotgun (WGS) entry which is preliminary data.</text>
</comment>
<keyword evidence="3 5" id="KW-0378">Hydrolase</keyword>
<dbReference type="InterPro" id="IPR000209">
    <property type="entry name" value="Peptidase_S8/S53_dom"/>
</dbReference>
<evidence type="ECO:0000313" key="8">
    <source>
        <dbReference type="EMBL" id="GGB80691.1"/>
    </source>
</evidence>
<keyword evidence="2 5" id="KW-0645">Protease</keyword>
<feature type="active site" description="Charge relay system" evidence="5">
    <location>
        <position position="452"/>
    </location>
</feature>
<dbReference type="CDD" id="cd05561">
    <property type="entry name" value="Peptidases_S8_4"/>
    <property type="match status" value="1"/>
</dbReference>
<sequence>MIRPYYNDFIDLEPDMALRPSLSRLGAVCAGTLLAMIPAAHAQLLPGLGDRLGDTVRDVERTVEDQVISQVGSTLDDTLDTVGTLFEGLPVLDGVGEIVTSTDVGNTLGDTIELVALDRTLDQTLGLIEGITAAIPGISRLPVNVRGARPIELDVDDGWPVVRNEWVVLVPADRAGEVEALGVNIVERTELTGARETLFIVSLTSDTPTAEAIEAKLAALGAAPSDRNHVFRGAAEPADLATDIAKRMSATTTIDAPKPGTLRIGLVDTDVDETHPALQHIKLYEADFVAMGEFRPQTHGTAVASILAAHDTAKNRSDRELLAASAFFLSSDGTTGATSASLIEAIDWLQANGAAVINISLTGPPNRALEAIIQSRQKAGTIFVAAVGNEGPASGPLYPAAYEGVVGVTAVDTGGKIYRWANRGAFVDVASLGVDVPVAKPGGTVTRDSGTSFAAPIVSAFLGGWTRARRLEPGSTDSLIRASVRSRPKGGRDDTYGYGILSPDN</sequence>
<dbReference type="EMBL" id="BMKF01000003">
    <property type="protein sequence ID" value="GGB80691.1"/>
    <property type="molecule type" value="Genomic_DNA"/>
</dbReference>
<evidence type="ECO:0000256" key="4">
    <source>
        <dbReference type="ARBA" id="ARBA00022825"/>
    </source>
</evidence>
<dbReference type="PANTHER" id="PTHR43806">
    <property type="entry name" value="PEPTIDASE S8"/>
    <property type="match status" value="1"/>
</dbReference>
<feature type="domain" description="Peptidase S8/S53" evidence="7">
    <location>
        <begin position="263"/>
        <end position="499"/>
    </location>
</feature>
<proteinExistence type="inferred from homology"/>
<evidence type="ECO:0000256" key="2">
    <source>
        <dbReference type="ARBA" id="ARBA00022670"/>
    </source>
</evidence>
<protein>
    <recommendedName>
        <fullName evidence="7">Peptidase S8/S53 domain-containing protein</fullName>
    </recommendedName>
</protein>
<dbReference type="PANTHER" id="PTHR43806:SF11">
    <property type="entry name" value="CEREVISIN-RELATED"/>
    <property type="match status" value="1"/>
</dbReference>
<dbReference type="Gene3D" id="3.40.50.200">
    <property type="entry name" value="Peptidase S8/S53 domain"/>
    <property type="match status" value="1"/>
</dbReference>
<keyword evidence="9" id="KW-1185">Reference proteome</keyword>
<evidence type="ECO:0000256" key="1">
    <source>
        <dbReference type="ARBA" id="ARBA00011073"/>
    </source>
</evidence>
<feature type="region of interest" description="Disordered" evidence="6">
    <location>
        <begin position="485"/>
        <end position="505"/>
    </location>
</feature>
<gene>
    <name evidence="8" type="ORF">GCM10011503_31820</name>
</gene>
<feature type="active site" description="Charge relay system" evidence="5">
    <location>
        <position position="268"/>
    </location>
</feature>
<evidence type="ECO:0000313" key="9">
    <source>
        <dbReference type="Proteomes" id="UP000628854"/>
    </source>
</evidence>